<dbReference type="Gene3D" id="3.60.15.10">
    <property type="entry name" value="Ribonuclease Z/Hydroxyacylglutathione hydrolase-like"/>
    <property type="match status" value="1"/>
</dbReference>
<evidence type="ECO:0000256" key="2">
    <source>
        <dbReference type="ARBA" id="ARBA00022723"/>
    </source>
</evidence>
<dbReference type="SUPFAM" id="SSF56281">
    <property type="entry name" value="Metallo-hydrolase/oxidoreductase"/>
    <property type="match status" value="1"/>
</dbReference>
<sequence length="212" mass="23811">MKPINIQQFTLGNLKTNSYVITDDESFCIIIDPGENPHELIQYISERKVDYILLTHCHYDHIAGLNLLKNYTDASVIVHHLEAEWLLDPELNRSAQTNKPVESEWPDVLLNGDELIQCGSFSIKAIHTPGHSPGSTCFLLGNDYLFTGDTLLAGIVGPTNLPFGNREVLKDSIKNKLYRLSGDITIYPGHGEVTSLEFEKENNLLPNIKAFY</sequence>
<proteinExistence type="predicted"/>
<dbReference type="Proteomes" id="UP001597506">
    <property type="component" value="Unassembled WGS sequence"/>
</dbReference>
<dbReference type="PANTHER" id="PTHR46233">
    <property type="entry name" value="HYDROXYACYLGLUTATHIONE HYDROLASE GLOC"/>
    <property type="match status" value="1"/>
</dbReference>
<reference evidence="7" key="1">
    <citation type="journal article" date="2019" name="Int. J. Syst. Evol. Microbiol.">
        <title>The Global Catalogue of Microorganisms (GCM) 10K type strain sequencing project: providing services to taxonomists for standard genome sequencing and annotation.</title>
        <authorList>
            <consortium name="The Broad Institute Genomics Platform"/>
            <consortium name="The Broad Institute Genome Sequencing Center for Infectious Disease"/>
            <person name="Wu L."/>
            <person name="Ma J."/>
        </authorList>
    </citation>
    <scope>NUCLEOTIDE SEQUENCE [LARGE SCALE GENOMIC DNA]</scope>
    <source>
        <strain evidence="7">KCTC 3913</strain>
    </source>
</reference>
<dbReference type="SMART" id="SM00849">
    <property type="entry name" value="Lactamase_B"/>
    <property type="match status" value="1"/>
</dbReference>
<comment type="cofactor">
    <cofactor evidence="1">
        <name>Zn(2+)</name>
        <dbReference type="ChEBI" id="CHEBI:29105"/>
    </cofactor>
</comment>
<evidence type="ECO:0000313" key="6">
    <source>
        <dbReference type="EMBL" id="MFD2682661.1"/>
    </source>
</evidence>
<evidence type="ECO:0000256" key="1">
    <source>
        <dbReference type="ARBA" id="ARBA00001947"/>
    </source>
</evidence>
<dbReference type="RefSeq" id="WP_377937302.1">
    <property type="nucleotide sequence ID" value="NZ_JBHUMF010000031.1"/>
</dbReference>
<keyword evidence="2" id="KW-0479">Metal-binding</keyword>
<feature type="domain" description="Metallo-beta-lactamase" evidence="5">
    <location>
        <begin position="15"/>
        <end position="190"/>
    </location>
</feature>
<keyword evidence="7" id="KW-1185">Reference proteome</keyword>
<gene>
    <name evidence="6" type="ORF">ACFSUL_18135</name>
</gene>
<dbReference type="InterPro" id="IPR036866">
    <property type="entry name" value="RibonucZ/Hydroxyglut_hydro"/>
</dbReference>
<dbReference type="CDD" id="cd06262">
    <property type="entry name" value="metallo-hydrolase-like_MBL-fold"/>
    <property type="match status" value="1"/>
</dbReference>
<name>A0ABW5RVD7_9BACI</name>
<dbReference type="Pfam" id="PF00753">
    <property type="entry name" value="Lactamase_B"/>
    <property type="match status" value="1"/>
</dbReference>
<dbReference type="EMBL" id="JBHUMF010000031">
    <property type="protein sequence ID" value="MFD2682661.1"/>
    <property type="molecule type" value="Genomic_DNA"/>
</dbReference>
<evidence type="ECO:0000256" key="4">
    <source>
        <dbReference type="ARBA" id="ARBA00022833"/>
    </source>
</evidence>
<dbReference type="InterPro" id="IPR001279">
    <property type="entry name" value="Metallo-B-lactamas"/>
</dbReference>
<keyword evidence="4" id="KW-0862">Zinc</keyword>
<evidence type="ECO:0000256" key="3">
    <source>
        <dbReference type="ARBA" id="ARBA00022801"/>
    </source>
</evidence>
<evidence type="ECO:0000313" key="7">
    <source>
        <dbReference type="Proteomes" id="UP001597506"/>
    </source>
</evidence>
<keyword evidence="3" id="KW-0378">Hydrolase</keyword>
<accession>A0ABW5RVD7</accession>
<protein>
    <submittedName>
        <fullName evidence="6">MBL fold metallo-hydrolase</fullName>
    </submittedName>
</protein>
<organism evidence="6 7">
    <name type="scientific">Bacillus seohaeanensis</name>
    <dbReference type="NCBI Taxonomy" id="284580"/>
    <lineage>
        <taxon>Bacteria</taxon>
        <taxon>Bacillati</taxon>
        <taxon>Bacillota</taxon>
        <taxon>Bacilli</taxon>
        <taxon>Bacillales</taxon>
        <taxon>Bacillaceae</taxon>
        <taxon>Bacillus</taxon>
    </lineage>
</organism>
<dbReference type="PANTHER" id="PTHR46233:SF3">
    <property type="entry name" value="HYDROXYACYLGLUTATHIONE HYDROLASE GLOC"/>
    <property type="match status" value="1"/>
</dbReference>
<evidence type="ECO:0000259" key="5">
    <source>
        <dbReference type="SMART" id="SM00849"/>
    </source>
</evidence>
<comment type="caution">
    <text evidence="6">The sequence shown here is derived from an EMBL/GenBank/DDBJ whole genome shotgun (WGS) entry which is preliminary data.</text>
</comment>
<dbReference type="InterPro" id="IPR051453">
    <property type="entry name" value="MBL_Glyoxalase_II"/>
</dbReference>